<sequence length="385" mass="42620">MPDTSPHHDLKPISLYFENGVFLQAKSFGAEGSAVGEVVFNTSLSGYEEIITDPSYAGQFITFSMPEIGIVGVNPQDEESTKTFCKGVIVANYNEFYSNFRATQSLGDFLKAQNIIGICGVDTRALIKMLTKQGSMMMIASTHIHDAQSLATQLASAPHIQDINYIKQVSTPTPYTHQDSVFSFENLSYAKPQWHKKILAIDFGIKRNILNELNAVGLEVEVIPYTFSADEVLERFERKEIGGVFLSNGPGDPLVLKDEVAQIQKLINANIPIFGICLGHQLLAIAHGFETFKLKFGHHGGNHPVKNLITQEVEITAQNHNYSVPDSIESIAQVTHRNLFDGTIEGLKYHNKPIFSVQHHPEASPGPKEARKLFAEFANIVHESL</sequence>
<evidence type="ECO:0000256" key="2">
    <source>
        <dbReference type="ARBA" id="ARBA00007800"/>
    </source>
</evidence>
<dbReference type="InterPro" id="IPR050472">
    <property type="entry name" value="Anth_synth/Amidotransfase"/>
</dbReference>
<dbReference type="GO" id="GO:0006207">
    <property type="term" value="P:'de novo' pyrimidine nucleobase biosynthetic process"/>
    <property type="evidence" value="ECO:0007669"/>
    <property type="project" value="InterPro"/>
</dbReference>
<comment type="pathway">
    <text evidence="8">Pyrimidine metabolism; UMP biosynthesis via de novo pathway; (S)-dihydroorotate from bicarbonate: step 1/3.</text>
</comment>
<keyword evidence="5 8" id="KW-0067">ATP-binding</keyword>
<dbReference type="RefSeq" id="WP_115570340.1">
    <property type="nucleotide sequence ID" value="NZ_NXLT01000001.1"/>
</dbReference>
<keyword evidence="11" id="KW-1185">Reference proteome</keyword>
<dbReference type="AlphaFoldDB" id="A0A3D8IUR3"/>
<dbReference type="SMART" id="SM01097">
    <property type="entry name" value="CPSase_sm_chain"/>
    <property type="match status" value="1"/>
</dbReference>
<comment type="function">
    <text evidence="8">Small subunit of the glutamine-dependent carbamoyl phosphate synthetase (CPSase). CPSase catalyzes the formation of carbamoyl phosphate from the ammonia moiety of glutamine, carbonate, and phosphate donated by ATP, constituting the first step of 2 biosynthetic pathways, one leading to arginine and/or urea and the other to pyrimidine nucleotides. The small subunit (glutamine amidotransferase) binds and cleaves glutamine to supply the large subunit with the substrate ammonia.</text>
</comment>
<dbReference type="InterPro" id="IPR036480">
    <property type="entry name" value="CarbP_synth_ssu_N_sf"/>
</dbReference>
<dbReference type="OrthoDB" id="9804328at2"/>
<dbReference type="GO" id="GO:0004088">
    <property type="term" value="F:carbamoyl-phosphate synthase (glutamine-hydrolyzing) activity"/>
    <property type="evidence" value="ECO:0007669"/>
    <property type="project" value="UniProtKB-UniRule"/>
</dbReference>
<dbReference type="EMBL" id="NXLT01000001">
    <property type="protein sequence ID" value="RDU68384.1"/>
    <property type="molecule type" value="Genomic_DNA"/>
</dbReference>
<keyword evidence="8" id="KW-0055">Arginine biosynthesis</keyword>
<dbReference type="NCBIfam" id="TIGR01368">
    <property type="entry name" value="CPSaseIIsmall"/>
    <property type="match status" value="1"/>
</dbReference>
<dbReference type="UniPathway" id="UPA00070">
    <property type="reaction ID" value="UER00115"/>
</dbReference>
<dbReference type="HAMAP" id="MF_01209">
    <property type="entry name" value="CPSase_S_chain"/>
    <property type="match status" value="1"/>
</dbReference>
<keyword evidence="8" id="KW-0665">Pyrimidine biosynthesis</keyword>
<dbReference type="InterPro" id="IPR029062">
    <property type="entry name" value="Class_I_gatase-like"/>
</dbReference>
<dbReference type="Gene3D" id="3.50.30.20">
    <property type="entry name" value="Carbamoyl-phosphate synthase small subunit, N-terminal domain"/>
    <property type="match status" value="1"/>
</dbReference>
<evidence type="ECO:0000313" key="10">
    <source>
        <dbReference type="EMBL" id="RDU68384.1"/>
    </source>
</evidence>
<feature type="binding site" evidence="8">
    <location>
        <position position="251"/>
    </location>
    <ligand>
        <name>L-glutamine</name>
        <dbReference type="ChEBI" id="CHEBI:58359"/>
    </ligand>
</feature>
<evidence type="ECO:0000256" key="5">
    <source>
        <dbReference type="ARBA" id="ARBA00022840"/>
    </source>
</evidence>
<name>A0A3D8IUR3_9HELI</name>
<evidence type="ECO:0000313" key="11">
    <source>
        <dbReference type="Proteomes" id="UP000256514"/>
    </source>
</evidence>
<evidence type="ECO:0000256" key="4">
    <source>
        <dbReference type="ARBA" id="ARBA00022741"/>
    </source>
</evidence>
<dbReference type="CDD" id="cd01744">
    <property type="entry name" value="GATase1_CPSase"/>
    <property type="match status" value="1"/>
</dbReference>
<comment type="caution">
    <text evidence="8">Lacks conserved residue(s) required for the propagation of feature annotation.</text>
</comment>
<protein>
    <recommendedName>
        <fullName evidence="8">Carbamoyl phosphate synthase small chain</fullName>
        <ecNumber evidence="8">6.3.5.5</ecNumber>
    </recommendedName>
    <alternativeName>
        <fullName evidence="8">Carbamoyl phosphate synthetase glutamine chain</fullName>
    </alternativeName>
</protein>
<evidence type="ECO:0000256" key="1">
    <source>
        <dbReference type="ARBA" id="ARBA00005077"/>
    </source>
</evidence>
<dbReference type="PRINTS" id="PR00096">
    <property type="entry name" value="GATASE"/>
</dbReference>
<dbReference type="InterPro" id="IPR017926">
    <property type="entry name" value="GATASE"/>
</dbReference>
<dbReference type="PROSITE" id="PS51273">
    <property type="entry name" value="GATASE_TYPE_1"/>
    <property type="match status" value="1"/>
</dbReference>
<reference evidence="10 11" key="1">
    <citation type="submission" date="2018-04" db="EMBL/GenBank/DDBJ databases">
        <title>Novel Campyloabacter and Helicobacter Species and Strains.</title>
        <authorList>
            <person name="Mannion A.J."/>
            <person name="Shen Z."/>
            <person name="Fox J.G."/>
        </authorList>
    </citation>
    <scope>NUCLEOTIDE SEQUENCE [LARGE SCALE GENOMIC DNA]</scope>
    <source>
        <strain evidence="10 11">MIT 12-6600</strain>
    </source>
</reference>
<feature type="binding site" evidence="8">
    <location>
        <position position="319"/>
    </location>
    <ligand>
        <name>L-glutamine</name>
        <dbReference type="ChEBI" id="CHEBI:58359"/>
    </ligand>
</feature>
<comment type="catalytic activity">
    <reaction evidence="7 8">
        <text>hydrogencarbonate + L-glutamine + 2 ATP + H2O = carbamoyl phosphate + L-glutamate + 2 ADP + phosphate + 2 H(+)</text>
        <dbReference type="Rhea" id="RHEA:18633"/>
        <dbReference type="ChEBI" id="CHEBI:15377"/>
        <dbReference type="ChEBI" id="CHEBI:15378"/>
        <dbReference type="ChEBI" id="CHEBI:17544"/>
        <dbReference type="ChEBI" id="CHEBI:29985"/>
        <dbReference type="ChEBI" id="CHEBI:30616"/>
        <dbReference type="ChEBI" id="CHEBI:43474"/>
        <dbReference type="ChEBI" id="CHEBI:58228"/>
        <dbReference type="ChEBI" id="CHEBI:58359"/>
        <dbReference type="ChEBI" id="CHEBI:456216"/>
        <dbReference type="EC" id="6.3.5.5"/>
    </reaction>
</comment>
<comment type="pathway">
    <text evidence="1 8">Amino-acid biosynthesis; L-arginine biosynthesis; carbamoyl phosphate from bicarbonate: step 1/1.</text>
</comment>
<dbReference type="Pfam" id="PF00117">
    <property type="entry name" value="GATase"/>
    <property type="match status" value="1"/>
</dbReference>
<evidence type="ECO:0000256" key="3">
    <source>
        <dbReference type="ARBA" id="ARBA00022598"/>
    </source>
</evidence>
<comment type="subunit">
    <text evidence="8">Composed of two chains; the small (or glutamine) chain promotes the hydrolysis of glutamine to ammonia, which is used by the large (or ammonia) chain to synthesize carbamoyl phosphate. Tetramer of heterodimers (alpha,beta)4.</text>
</comment>
<dbReference type="Gene3D" id="3.40.50.880">
    <property type="match status" value="1"/>
</dbReference>
<evidence type="ECO:0000256" key="7">
    <source>
        <dbReference type="ARBA" id="ARBA00048816"/>
    </source>
</evidence>
<dbReference type="GO" id="GO:0006541">
    <property type="term" value="P:glutamine metabolic process"/>
    <property type="evidence" value="ECO:0007669"/>
    <property type="project" value="InterPro"/>
</dbReference>
<dbReference type="EC" id="6.3.5.5" evidence="8"/>
<feature type="region of interest" description="CPSase" evidence="8">
    <location>
        <begin position="1"/>
        <end position="192"/>
    </location>
</feature>
<evidence type="ECO:0000259" key="9">
    <source>
        <dbReference type="SMART" id="SM01097"/>
    </source>
</evidence>
<dbReference type="NCBIfam" id="NF009475">
    <property type="entry name" value="PRK12838.1"/>
    <property type="match status" value="1"/>
</dbReference>
<feature type="binding site" evidence="8">
    <location>
        <position position="55"/>
    </location>
    <ligand>
        <name>L-glutamine</name>
        <dbReference type="ChEBI" id="CHEBI:58359"/>
    </ligand>
</feature>
<feature type="binding site" evidence="8">
    <location>
        <position position="249"/>
    </location>
    <ligand>
        <name>L-glutamine</name>
        <dbReference type="ChEBI" id="CHEBI:58359"/>
    </ligand>
</feature>
<dbReference type="GO" id="GO:0005524">
    <property type="term" value="F:ATP binding"/>
    <property type="evidence" value="ECO:0007669"/>
    <property type="project" value="UniProtKB-UniRule"/>
</dbReference>
<feature type="domain" description="Carbamoyl-phosphate synthase small subunit N-terminal" evidence="9">
    <location>
        <begin position="11"/>
        <end position="141"/>
    </location>
</feature>
<organism evidence="10 11">
    <name type="scientific">Helicobacter equorum</name>
    <dbReference type="NCBI Taxonomy" id="361872"/>
    <lineage>
        <taxon>Bacteria</taxon>
        <taxon>Pseudomonadati</taxon>
        <taxon>Campylobacterota</taxon>
        <taxon>Epsilonproteobacteria</taxon>
        <taxon>Campylobacterales</taxon>
        <taxon>Helicobacteraceae</taxon>
        <taxon>Helicobacter</taxon>
    </lineage>
</organism>
<dbReference type="Pfam" id="PF00988">
    <property type="entry name" value="CPSase_sm_chain"/>
    <property type="match status" value="1"/>
</dbReference>
<keyword evidence="6 8" id="KW-0315">Glutamine amidotransferase</keyword>
<evidence type="ECO:0000256" key="6">
    <source>
        <dbReference type="ARBA" id="ARBA00022962"/>
    </source>
</evidence>
<dbReference type="InterPro" id="IPR002474">
    <property type="entry name" value="CarbamoylP_synth_ssu_N"/>
</dbReference>
<comment type="catalytic activity">
    <reaction evidence="8">
        <text>L-glutamine + H2O = L-glutamate + NH4(+)</text>
        <dbReference type="Rhea" id="RHEA:15889"/>
        <dbReference type="ChEBI" id="CHEBI:15377"/>
        <dbReference type="ChEBI" id="CHEBI:28938"/>
        <dbReference type="ChEBI" id="CHEBI:29985"/>
        <dbReference type="ChEBI" id="CHEBI:58359"/>
    </reaction>
</comment>
<dbReference type="SUPFAM" id="SSF52021">
    <property type="entry name" value="Carbamoyl phosphate synthetase, small subunit N-terminal domain"/>
    <property type="match status" value="1"/>
</dbReference>
<dbReference type="GO" id="GO:0044205">
    <property type="term" value="P:'de novo' UMP biosynthetic process"/>
    <property type="evidence" value="ECO:0007669"/>
    <property type="project" value="UniProtKB-UniRule"/>
</dbReference>
<dbReference type="PANTHER" id="PTHR43418:SF7">
    <property type="entry name" value="CARBAMOYL-PHOSPHATE SYNTHASE SMALL CHAIN"/>
    <property type="match status" value="1"/>
</dbReference>
<dbReference type="PANTHER" id="PTHR43418">
    <property type="entry name" value="MULTIFUNCTIONAL TRYPTOPHAN BIOSYNTHESIS PROTEIN-RELATED"/>
    <property type="match status" value="1"/>
</dbReference>
<feature type="binding site" evidence="8">
    <location>
        <position position="281"/>
    </location>
    <ligand>
        <name>L-glutamine</name>
        <dbReference type="ChEBI" id="CHEBI:58359"/>
    </ligand>
</feature>
<evidence type="ECO:0000256" key="8">
    <source>
        <dbReference type="HAMAP-Rule" id="MF_01209"/>
    </source>
</evidence>
<feature type="binding site" evidence="8">
    <location>
        <position position="278"/>
    </location>
    <ligand>
        <name>L-glutamine</name>
        <dbReference type="ChEBI" id="CHEBI:58359"/>
    </ligand>
</feature>
<feature type="active site" evidence="8">
    <location>
        <position position="362"/>
    </location>
</feature>
<dbReference type="PRINTS" id="PR00099">
    <property type="entry name" value="CPSGATASE"/>
</dbReference>
<proteinExistence type="inferred from homology"/>
<keyword evidence="3 8" id="KW-0436">Ligase</keyword>
<feature type="active site" description="Nucleophile" evidence="8">
    <location>
        <position position="277"/>
    </location>
</feature>
<dbReference type="GO" id="GO:0004359">
    <property type="term" value="F:glutaminase activity"/>
    <property type="evidence" value="ECO:0007669"/>
    <property type="project" value="RHEA"/>
</dbReference>
<dbReference type="GO" id="GO:0006526">
    <property type="term" value="P:L-arginine biosynthetic process"/>
    <property type="evidence" value="ECO:0007669"/>
    <property type="project" value="UniProtKB-UniRule"/>
</dbReference>
<feature type="binding site" evidence="8">
    <location>
        <position position="322"/>
    </location>
    <ligand>
        <name>L-glutamine</name>
        <dbReference type="ChEBI" id="CHEBI:58359"/>
    </ligand>
</feature>
<keyword evidence="4 8" id="KW-0547">Nucleotide-binding</keyword>
<dbReference type="UniPathway" id="UPA00068">
    <property type="reaction ID" value="UER00171"/>
</dbReference>
<comment type="similarity">
    <text evidence="2 8">Belongs to the CarA family.</text>
</comment>
<keyword evidence="8" id="KW-0028">Amino-acid biosynthesis</keyword>
<comment type="caution">
    <text evidence="10">The sequence shown here is derived from an EMBL/GenBank/DDBJ whole genome shotgun (WGS) entry which is preliminary data.</text>
</comment>
<gene>
    <name evidence="8" type="primary">carA</name>
    <name evidence="10" type="ORF">CQA54_00810</name>
</gene>
<dbReference type="SUPFAM" id="SSF52317">
    <property type="entry name" value="Class I glutamine amidotransferase-like"/>
    <property type="match status" value="1"/>
</dbReference>
<feature type="active site" evidence="8">
    <location>
        <position position="360"/>
    </location>
</feature>
<dbReference type="InterPro" id="IPR035686">
    <property type="entry name" value="CPSase_GATase1"/>
</dbReference>
<dbReference type="InterPro" id="IPR006274">
    <property type="entry name" value="CarbamoylP_synth_ssu"/>
</dbReference>
<accession>A0A3D8IUR3</accession>
<dbReference type="Proteomes" id="UP000256514">
    <property type="component" value="Unassembled WGS sequence"/>
</dbReference>